<dbReference type="EMBL" id="BMQA01000032">
    <property type="protein sequence ID" value="GGJ46733.1"/>
    <property type="molecule type" value="Genomic_DNA"/>
</dbReference>
<accession>A0A917L614</accession>
<evidence type="ECO:0000313" key="3">
    <source>
        <dbReference type="Proteomes" id="UP000657574"/>
    </source>
</evidence>
<reference evidence="2" key="2">
    <citation type="submission" date="2020-09" db="EMBL/GenBank/DDBJ databases">
        <authorList>
            <person name="Sun Q."/>
            <person name="Ohkuma M."/>
        </authorList>
    </citation>
    <scope>NUCLEOTIDE SEQUENCE</scope>
    <source>
        <strain evidence="2">JCM 3086</strain>
    </source>
</reference>
<gene>
    <name evidence="2" type="ORF">GCM10010121_067590</name>
</gene>
<dbReference type="Proteomes" id="UP000657574">
    <property type="component" value="Unassembled WGS sequence"/>
</dbReference>
<sequence length="159" mass="17327">MNLSALRREREQGPAWLPTVLEAIKATGTEGMKPSAVAELVGKDRKTVRAALQAAVERGQLVYRDNGPHSVHPDTPPTEDRWYFRLRSSAAPEGGRHHARGTGAGRAGAGRTARARPRAEPRAVSGAKRLEEVGSSTVREELPCSLRTRFRGLFVLVRA</sequence>
<reference evidence="2" key="1">
    <citation type="journal article" date="2014" name="Int. J. Syst. Evol. Microbiol.">
        <title>Complete genome sequence of Corynebacterium casei LMG S-19264T (=DSM 44701T), isolated from a smear-ripened cheese.</title>
        <authorList>
            <consortium name="US DOE Joint Genome Institute (JGI-PGF)"/>
            <person name="Walter F."/>
            <person name="Albersmeier A."/>
            <person name="Kalinowski J."/>
            <person name="Ruckert C."/>
        </authorList>
    </citation>
    <scope>NUCLEOTIDE SEQUENCE</scope>
    <source>
        <strain evidence="2">JCM 3086</strain>
    </source>
</reference>
<comment type="caution">
    <text evidence="2">The sequence shown here is derived from an EMBL/GenBank/DDBJ whole genome shotgun (WGS) entry which is preliminary data.</text>
</comment>
<name>A0A917L614_9ACTN</name>
<dbReference type="RefSeq" id="WP_189315085.1">
    <property type="nucleotide sequence ID" value="NZ_BMQA01000032.1"/>
</dbReference>
<evidence type="ECO:0000313" key="2">
    <source>
        <dbReference type="EMBL" id="GGJ46733.1"/>
    </source>
</evidence>
<protein>
    <submittedName>
        <fullName evidence="2">Uncharacterized protein</fullName>
    </submittedName>
</protein>
<keyword evidence="3" id="KW-1185">Reference proteome</keyword>
<organism evidence="2 3">
    <name type="scientific">Streptomyces brasiliensis</name>
    <dbReference type="NCBI Taxonomy" id="1954"/>
    <lineage>
        <taxon>Bacteria</taxon>
        <taxon>Bacillati</taxon>
        <taxon>Actinomycetota</taxon>
        <taxon>Actinomycetes</taxon>
        <taxon>Kitasatosporales</taxon>
        <taxon>Streptomycetaceae</taxon>
        <taxon>Streptomyces</taxon>
    </lineage>
</organism>
<feature type="compositionally biased region" description="Basic and acidic residues" evidence="1">
    <location>
        <begin position="128"/>
        <end position="138"/>
    </location>
</feature>
<dbReference type="AlphaFoldDB" id="A0A917L614"/>
<proteinExistence type="predicted"/>
<evidence type="ECO:0000256" key="1">
    <source>
        <dbReference type="SAM" id="MobiDB-lite"/>
    </source>
</evidence>
<feature type="region of interest" description="Disordered" evidence="1">
    <location>
        <begin position="89"/>
        <end position="138"/>
    </location>
</feature>